<dbReference type="Proteomes" id="UP000314294">
    <property type="component" value="Unassembled WGS sequence"/>
</dbReference>
<feature type="compositionally biased region" description="Polar residues" evidence="1">
    <location>
        <begin position="185"/>
        <end position="194"/>
    </location>
</feature>
<evidence type="ECO:0000256" key="1">
    <source>
        <dbReference type="SAM" id="MobiDB-lite"/>
    </source>
</evidence>
<keyword evidence="3" id="KW-1185">Reference proteome</keyword>
<accession>A0A4Z2HB75</accession>
<dbReference type="EMBL" id="SRLO01000279">
    <property type="protein sequence ID" value="TNN63147.1"/>
    <property type="molecule type" value="Genomic_DNA"/>
</dbReference>
<feature type="region of interest" description="Disordered" evidence="1">
    <location>
        <begin position="209"/>
        <end position="265"/>
    </location>
</feature>
<organism evidence="2 3">
    <name type="scientific">Liparis tanakae</name>
    <name type="common">Tanaka's snailfish</name>
    <dbReference type="NCBI Taxonomy" id="230148"/>
    <lineage>
        <taxon>Eukaryota</taxon>
        <taxon>Metazoa</taxon>
        <taxon>Chordata</taxon>
        <taxon>Craniata</taxon>
        <taxon>Vertebrata</taxon>
        <taxon>Euteleostomi</taxon>
        <taxon>Actinopterygii</taxon>
        <taxon>Neopterygii</taxon>
        <taxon>Teleostei</taxon>
        <taxon>Neoteleostei</taxon>
        <taxon>Acanthomorphata</taxon>
        <taxon>Eupercaria</taxon>
        <taxon>Perciformes</taxon>
        <taxon>Cottioidei</taxon>
        <taxon>Cottales</taxon>
        <taxon>Liparidae</taxon>
        <taxon>Liparis</taxon>
    </lineage>
</organism>
<feature type="compositionally biased region" description="Pro residues" evidence="1">
    <location>
        <begin position="218"/>
        <end position="246"/>
    </location>
</feature>
<name>A0A4Z2HB75_9TELE</name>
<dbReference type="AlphaFoldDB" id="A0A4Z2HB75"/>
<comment type="caution">
    <text evidence="2">The sequence shown here is derived from an EMBL/GenBank/DDBJ whole genome shotgun (WGS) entry which is preliminary data.</text>
</comment>
<proteinExistence type="predicted"/>
<reference evidence="2 3" key="1">
    <citation type="submission" date="2019-03" db="EMBL/GenBank/DDBJ databases">
        <title>First draft genome of Liparis tanakae, snailfish: a comprehensive survey of snailfish specific genes.</title>
        <authorList>
            <person name="Kim W."/>
            <person name="Song I."/>
            <person name="Jeong J.-H."/>
            <person name="Kim D."/>
            <person name="Kim S."/>
            <person name="Ryu S."/>
            <person name="Song J.Y."/>
            <person name="Lee S.K."/>
        </authorList>
    </citation>
    <scope>NUCLEOTIDE SEQUENCE [LARGE SCALE GENOMIC DNA]</scope>
    <source>
        <tissue evidence="2">Muscle</tissue>
    </source>
</reference>
<feature type="region of interest" description="Disordered" evidence="1">
    <location>
        <begin position="171"/>
        <end position="194"/>
    </location>
</feature>
<gene>
    <name evidence="2" type="ORF">EYF80_026611</name>
</gene>
<evidence type="ECO:0000313" key="3">
    <source>
        <dbReference type="Proteomes" id="UP000314294"/>
    </source>
</evidence>
<protein>
    <submittedName>
        <fullName evidence="2">Uncharacterized protein</fullName>
    </submittedName>
</protein>
<sequence>MSCIRSFSSSLCSSVCTAAGRRDAFTDGTSTTTTASPGGLLRILGPRLSSGTSENGTAGSAVGVGFGSLSSAPSLPPAAWDAFPRGGSRVSTATLKHMVNSVSSCLWKGGVVARVKQQVHGLPLVGDRRVAERRVVADVGVRDPAGQSVEAEIWPSFTHREGVQALVPRQEAAVAPPGRSPWPQSPTSNPQGRTLHAWSQNLSASQELAQPWLQYDIPPRPPKPPANCHTCPPPPPGPPPPAPPTPATNRPFPIAPVGEKREEIQ</sequence>
<evidence type="ECO:0000313" key="2">
    <source>
        <dbReference type="EMBL" id="TNN63147.1"/>
    </source>
</evidence>